<dbReference type="InterPro" id="IPR006140">
    <property type="entry name" value="D-isomer_DH_NAD-bd"/>
</dbReference>
<dbReference type="PROSITE" id="PS00065">
    <property type="entry name" value="D_2_HYDROXYACID_DH_1"/>
    <property type="match status" value="1"/>
</dbReference>
<dbReference type="EMBL" id="CAKMMF010000014">
    <property type="protein sequence ID" value="CAH1208256.1"/>
    <property type="molecule type" value="Genomic_DNA"/>
</dbReference>
<dbReference type="InterPro" id="IPR029752">
    <property type="entry name" value="D-isomer_DH_CS1"/>
</dbReference>
<dbReference type="GO" id="GO:0030267">
    <property type="term" value="F:glyoxylate reductase (NADPH) activity"/>
    <property type="evidence" value="ECO:0007669"/>
    <property type="project" value="UniProtKB-EC"/>
</dbReference>
<evidence type="ECO:0000313" key="7">
    <source>
        <dbReference type="Proteomes" id="UP000838686"/>
    </source>
</evidence>
<dbReference type="Pfam" id="PF02826">
    <property type="entry name" value="2-Hacid_dh_C"/>
    <property type="match status" value="1"/>
</dbReference>
<accession>A0ABN8GMM0</accession>
<dbReference type="SUPFAM" id="SSF51735">
    <property type="entry name" value="NAD(P)-binding Rossmann-fold domains"/>
    <property type="match status" value="1"/>
</dbReference>
<evidence type="ECO:0000259" key="4">
    <source>
        <dbReference type="Pfam" id="PF00389"/>
    </source>
</evidence>
<proteinExistence type="inferred from homology"/>
<evidence type="ECO:0000256" key="3">
    <source>
        <dbReference type="RuleBase" id="RU003719"/>
    </source>
</evidence>
<gene>
    <name evidence="6" type="primary">ghrB_1</name>
    <name evidence="6" type="ORF">PAECIP111893_02867</name>
</gene>
<dbReference type="Pfam" id="PF00389">
    <property type="entry name" value="2-Hacid_dh"/>
    <property type="match status" value="1"/>
</dbReference>
<keyword evidence="2 3" id="KW-0560">Oxidoreductase</keyword>
<comment type="similarity">
    <text evidence="1 3">Belongs to the D-isomer specific 2-hydroxyacid dehydrogenase family.</text>
</comment>
<protein>
    <submittedName>
        <fullName evidence="6">Glyoxylate/hydroxypyruvate reductase B</fullName>
        <ecNumber evidence="6">1.1.1.79</ecNumber>
    </submittedName>
</protein>
<reference evidence="6" key="1">
    <citation type="submission" date="2022-01" db="EMBL/GenBank/DDBJ databases">
        <authorList>
            <person name="Criscuolo A."/>
        </authorList>
    </citation>
    <scope>NUCLEOTIDE SEQUENCE</scope>
    <source>
        <strain evidence="6">CIP111893</strain>
    </source>
</reference>
<dbReference type="CDD" id="cd05301">
    <property type="entry name" value="GDH"/>
    <property type="match status" value="1"/>
</dbReference>
<keyword evidence="7" id="KW-1185">Reference proteome</keyword>
<dbReference type="PANTHER" id="PTHR10996:SF283">
    <property type="entry name" value="GLYOXYLATE_HYDROXYPYRUVATE REDUCTASE B"/>
    <property type="match status" value="1"/>
</dbReference>
<dbReference type="InterPro" id="IPR050223">
    <property type="entry name" value="D-isomer_2-hydroxyacid_DH"/>
</dbReference>
<feature type="domain" description="D-isomer specific 2-hydroxyacid dehydrogenase NAD-binding" evidence="5">
    <location>
        <begin position="115"/>
        <end position="294"/>
    </location>
</feature>
<evidence type="ECO:0000259" key="5">
    <source>
        <dbReference type="Pfam" id="PF02826"/>
    </source>
</evidence>
<name>A0ABN8GMM0_9BACL</name>
<dbReference type="InterPro" id="IPR006139">
    <property type="entry name" value="D-isomer_2_OHA_DH_cat_dom"/>
</dbReference>
<dbReference type="PANTHER" id="PTHR10996">
    <property type="entry name" value="2-HYDROXYACID DEHYDROGENASE-RELATED"/>
    <property type="match status" value="1"/>
</dbReference>
<evidence type="ECO:0000256" key="1">
    <source>
        <dbReference type="ARBA" id="ARBA00005854"/>
    </source>
</evidence>
<sequence>MSEKPKVFITEQIGTEPVEWLRQYCDCTVWEGGGKAPRSHLLEVLGSYDGLITTGSASSGLIDAELLAAGQQRLKLVSTISVGYNHFDIEAMRAAGVIGTHTPYVLDETVADMVLGLMLSVARRMPELDRLVKSGEWNSLAGDAHFGVDVHHSTLGIIGMGRIGEAIARRAVDGFGMKLLYYNRSRRPELEKRYGADYLQVEELLRQSDFVVLMVPLSEETRQYIRSEHFAMMKKSAFFINASRGGTVDERALIEALRKGQIRGAGLDVYEQEPVDKNNPLLGMSNVVALPHIGSATHRTRQDMKMVAVRNAAAILTGHGTAYIVKELQP</sequence>
<dbReference type="SUPFAM" id="SSF52283">
    <property type="entry name" value="Formate/glycerate dehydrogenase catalytic domain-like"/>
    <property type="match status" value="1"/>
</dbReference>
<evidence type="ECO:0000313" key="6">
    <source>
        <dbReference type="EMBL" id="CAH1208256.1"/>
    </source>
</evidence>
<comment type="caution">
    <text evidence="6">The sequence shown here is derived from an EMBL/GenBank/DDBJ whole genome shotgun (WGS) entry which is preliminary data.</text>
</comment>
<feature type="domain" description="D-isomer specific 2-hydroxyacid dehydrogenase catalytic" evidence="4">
    <location>
        <begin position="7"/>
        <end position="325"/>
    </location>
</feature>
<dbReference type="Proteomes" id="UP000838686">
    <property type="component" value="Unassembled WGS sequence"/>
</dbReference>
<evidence type="ECO:0000256" key="2">
    <source>
        <dbReference type="ARBA" id="ARBA00023002"/>
    </source>
</evidence>
<dbReference type="EC" id="1.1.1.79" evidence="6"/>
<organism evidence="6 7">
    <name type="scientific">Paenibacillus plantiphilus</name>
    <dbReference type="NCBI Taxonomy" id="2905650"/>
    <lineage>
        <taxon>Bacteria</taxon>
        <taxon>Bacillati</taxon>
        <taxon>Bacillota</taxon>
        <taxon>Bacilli</taxon>
        <taxon>Bacillales</taxon>
        <taxon>Paenibacillaceae</taxon>
        <taxon>Paenibacillus</taxon>
    </lineage>
</organism>
<dbReference type="InterPro" id="IPR036291">
    <property type="entry name" value="NAD(P)-bd_dom_sf"/>
</dbReference>
<dbReference type="Gene3D" id="3.40.50.720">
    <property type="entry name" value="NAD(P)-binding Rossmann-like Domain"/>
    <property type="match status" value="2"/>
</dbReference>
<dbReference type="RefSeq" id="WP_236343167.1">
    <property type="nucleotide sequence ID" value="NZ_CAKMMF010000014.1"/>
</dbReference>